<evidence type="ECO:0000313" key="5">
    <source>
        <dbReference type="EMBL" id="QKG70648.1"/>
    </source>
</evidence>
<dbReference type="PROSITE" id="PS51387">
    <property type="entry name" value="FAD_PCMH"/>
    <property type="match status" value="1"/>
</dbReference>
<sequence>MIPATFSYAAPKSPQEALDLLSAHLGSMILAGGHTLLTALKQRKARAAMLVDIAHVGLDRLEIDDQGNLVIGAAVKQAALAEFCNRNGWALLAEIGAKSGDPMIRARGTFVGALCAAEPGGDWAAGALALDTEIRLLTQDGERMMRLGGYLADPKPGPHLVLEAIIPASMRDRPQGYEKVKHAAIGWSIASVAHVRAEIGLQVAVSGALARPQRLPILEQRDMASFEQAELDAAIANALDQLSFVGDRYAPADWRKRRLGLLLRDVFQSQNTEAPA</sequence>
<dbReference type="RefSeq" id="WP_173212853.1">
    <property type="nucleotide sequence ID" value="NZ_CP053921.1"/>
</dbReference>
<dbReference type="SUPFAM" id="SSF56176">
    <property type="entry name" value="FAD-binding/transporter-associated domain-like"/>
    <property type="match status" value="1"/>
</dbReference>
<feature type="domain" description="FAD-binding PCMH-type" evidence="4">
    <location>
        <begin position="1"/>
        <end position="175"/>
    </location>
</feature>
<dbReference type="InterPro" id="IPR002346">
    <property type="entry name" value="Mopterin_DH_FAD-bd"/>
</dbReference>
<dbReference type="InterPro" id="IPR016167">
    <property type="entry name" value="FAD-bd_PCMH_sub1"/>
</dbReference>
<name>A0A7D4CLJ0_9SPHN</name>
<protein>
    <submittedName>
        <fullName evidence="5">FAD binding domain-containing protein</fullName>
    </submittedName>
</protein>
<keyword evidence="2" id="KW-0274">FAD</keyword>
<keyword evidence="1" id="KW-0285">Flavoprotein</keyword>
<reference evidence="5 6" key="1">
    <citation type="submission" date="2020-05" db="EMBL/GenBank/DDBJ databases">
        <title>Erythrobacter mangrovi sp. nov., isolated from rhizosphere soil of mangrove plant (Kandelia candel).</title>
        <authorList>
            <person name="Ye Y.H."/>
        </authorList>
    </citation>
    <scope>NUCLEOTIDE SEQUENCE [LARGE SCALE GENOMIC DNA]</scope>
    <source>
        <strain evidence="5 6">EB310</strain>
    </source>
</reference>
<dbReference type="EMBL" id="CP053921">
    <property type="protein sequence ID" value="QKG70648.1"/>
    <property type="molecule type" value="Genomic_DNA"/>
</dbReference>
<evidence type="ECO:0000256" key="3">
    <source>
        <dbReference type="ARBA" id="ARBA00023002"/>
    </source>
</evidence>
<dbReference type="PANTHER" id="PTHR42659">
    <property type="entry name" value="XANTHINE DEHYDROGENASE SUBUNIT C-RELATED"/>
    <property type="match status" value="1"/>
</dbReference>
<evidence type="ECO:0000256" key="2">
    <source>
        <dbReference type="ARBA" id="ARBA00022827"/>
    </source>
</evidence>
<keyword evidence="6" id="KW-1185">Reference proteome</keyword>
<proteinExistence type="predicted"/>
<dbReference type="GO" id="GO:0071949">
    <property type="term" value="F:FAD binding"/>
    <property type="evidence" value="ECO:0007669"/>
    <property type="project" value="InterPro"/>
</dbReference>
<dbReference type="Proteomes" id="UP000504693">
    <property type="component" value="Chromosome"/>
</dbReference>
<dbReference type="PANTHER" id="PTHR42659:SF2">
    <property type="entry name" value="XANTHINE DEHYDROGENASE SUBUNIT C-RELATED"/>
    <property type="match status" value="1"/>
</dbReference>
<dbReference type="GO" id="GO:0016491">
    <property type="term" value="F:oxidoreductase activity"/>
    <property type="evidence" value="ECO:0007669"/>
    <property type="project" value="UniProtKB-KW"/>
</dbReference>
<accession>A0A7D4CLJ0</accession>
<evidence type="ECO:0000256" key="1">
    <source>
        <dbReference type="ARBA" id="ARBA00022630"/>
    </source>
</evidence>
<dbReference type="AlphaFoldDB" id="A0A7D4CLJ0"/>
<evidence type="ECO:0000259" key="4">
    <source>
        <dbReference type="PROSITE" id="PS51387"/>
    </source>
</evidence>
<dbReference type="Gene3D" id="3.30.43.10">
    <property type="entry name" value="Uridine Diphospho-n-acetylenolpyruvylglucosamine Reductase, domain 2"/>
    <property type="match status" value="1"/>
</dbReference>
<evidence type="ECO:0000313" key="6">
    <source>
        <dbReference type="Proteomes" id="UP000504693"/>
    </source>
</evidence>
<organism evidence="5 6">
    <name type="scientific">Erythrobacter mangrovi</name>
    <dbReference type="NCBI Taxonomy" id="2739433"/>
    <lineage>
        <taxon>Bacteria</taxon>
        <taxon>Pseudomonadati</taxon>
        <taxon>Pseudomonadota</taxon>
        <taxon>Alphaproteobacteria</taxon>
        <taxon>Sphingomonadales</taxon>
        <taxon>Erythrobacteraceae</taxon>
        <taxon>Erythrobacter/Porphyrobacter group</taxon>
        <taxon>Erythrobacter</taxon>
    </lineage>
</organism>
<dbReference type="InterPro" id="IPR016169">
    <property type="entry name" value="FAD-bd_PCMH_sub2"/>
</dbReference>
<dbReference type="Pfam" id="PF00941">
    <property type="entry name" value="FAD_binding_5"/>
    <property type="match status" value="1"/>
</dbReference>
<dbReference type="InterPro" id="IPR051312">
    <property type="entry name" value="Diverse_Substr_Oxidored"/>
</dbReference>
<dbReference type="KEGG" id="emv:HQR01_04270"/>
<dbReference type="InterPro" id="IPR016166">
    <property type="entry name" value="FAD-bd_PCMH"/>
</dbReference>
<keyword evidence="3" id="KW-0560">Oxidoreductase</keyword>
<dbReference type="Gene3D" id="3.30.465.10">
    <property type="match status" value="1"/>
</dbReference>
<dbReference type="InterPro" id="IPR036318">
    <property type="entry name" value="FAD-bd_PCMH-like_sf"/>
</dbReference>
<gene>
    <name evidence="5" type="ORF">HQR01_04270</name>
</gene>
<dbReference type="InterPro" id="IPR036683">
    <property type="entry name" value="CO_DH_flav_C_dom_sf"/>
</dbReference>
<dbReference type="SUPFAM" id="SSF55447">
    <property type="entry name" value="CO dehydrogenase flavoprotein C-terminal domain-like"/>
    <property type="match status" value="1"/>
</dbReference>